<dbReference type="EMBL" id="DUZY01000002">
    <property type="protein sequence ID" value="DAD26108.1"/>
    <property type="molecule type" value="Genomic_DNA"/>
</dbReference>
<sequence length="75" mass="8471">MIDIFLSHPSQQLVKTFSFSFQALDAKVIIFKKKRTKNYRQMKGGLPVDFMFLPLGSSTSFSVTDQAEKPKQVAA</sequence>
<dbReference type="Proteomes" id="UP000607653">
    <property type="component" value="Unassembled WGS sequence"/>
</dbReference>
<gene>
    <name evidence="1" type="ORF">HUJ06_027576</name>
</gene>
<organism evidence="1 2">
    <name type="scientific">Nelumbo nucifera</name>
    <name type="common">Sacred lotus</name>
    <dbReference type="NCBI Taxonomy" id="4432"/>
    <lineage>
        <taxon>Eukaryota</taxon>
        <taxon>Viridiplantae</taxon>
        <taxon>Streptophyta</taxon>
        <taxon>Embryophyta</taxon>
        <taxon>Tracheophyta</taxon>
        <taxon>Spermatophyta</taxon>
        <taxon>Magnoliopsida</taxon>
        <taxon>Proteales</taxon>
        <taxon>Nelumbonaceae</taxon>
        <taxon>Nelumbo</taxon>
    </lineage>
</organism>
<name>A0A822Y938_NELNU</name>
<reference evidence="1 2" key="1">
    <citation type="journal article" date="2020" name="Mol. Biol. Evol.">
        <title>Distinct Expression and Methylation Patterns for Genes with Different Fates following a Single Whole-Genome Duplication in Flowering Plants.</title>
        <authorList>
            <person name="Shi T."/>
            <person name="Rahmani R.S."/>
            <person name="Gugger P.F."/>
            <person name="Wang M."/>
            <person name="Li H."/>
            <person name="Zhang Y."/>
            <person name="Li Z."/>
            <person name="Wang Q."/>
            <person name="Van de Peer Y."/>
            <person name="Marchal K."/>
            <person name="Chen J."/>
        </authorList>
    </citation>
    <scope>NUCLEOTIDE SEQUENCE [LARGE SCALE GENOMIC DNA]</scope>
    <source>
        <tissue evidence="1">Leaf</tissue>
    </source>
</reference>
<evidence type="ECO:0000313" key="1">
    <source>
        <dbReference type="EMBL" id="DAD26108.1"/>
    </source>
</evidence>
<evidence type="ECO:0000313" key="2">
    <source>
        <dbReference type="Proteomes" id="UP000607653"/>
    </source>
</evidence>
<proteinExistence type="predicted"/>
<keyword evidence="2" id="KW-1185">Reference proteome</keyword>
<comment type="caution">
    <text evidence="1">The sequence shown here is derived from an EMBL/GenBank/DDBJ whole genome shotgun (WGS) entry which is preliminary data.</text>
</comment>
<accession>A0A822Y938</accession>
<dbReference type="AlphaFoldDB" id="A0A822Y938"/>
<protein>
    <submittedName>
        <fullName evidence="1">Uncharacterized protein</fullName>
    </submittedName>
</protein>